<evidence type="ECO:0000313" key="2">
    <source>
        <dbReference type="EMBL" id="KKM61070.1"/>
    </source>
</evidence>
<dbReference type="AlphaFoldDB" id="A0A0F9LAE5"/>
<feature type="coiled-coil region" evidence="1">
    <location>
        <begin position="182"/>
        <end position="216"/>
    </location>
</feature>
<reference evidence="2" key="1">
    <citation type="journal article" date="2015" name="Nature">
        <title>Complex archaea that bridge the gap between prokaryotes and eukaryotes.</title>
        <authorList>
            <person name="Spang A."/>
            <person name="Saw J.H."/>
            <person name="Jorgensen S.L."/>
            <person name="Zaremba-Niedzwiedzka K."/>
            <person name="Martijn J."/>
            <person name="Lind A.E."/>
            <person name="van Eijk R."/>
            <person name="Schleper C."/>
            <person name="Guy L."/>
            <person name="Ettema T.J."/>
        </authorList>
    </citation>
    <scope>NUCLEOTIDE SEQUENCE</scope>
</reference>
<sequence length="218" mass="25655">MNQFEPWNSPDQKIEDAIPARKTLEVEEGMNAIRGVRERMGTVLKTDQALKVSMYVSEKIERKEGDKWEVDGKLWERKNGVNQSISKLQDAKTPWWCPNCEKIMNTRLDTKFYNKKGKCYNCVIVEETEMRANGTWQTYQRKVLYANVIAKVKDTIVELKDVQRTVSKPQIHFQDGRFEEWNVDINQVKKDLQEEIDRLEGRLQELVDEQNDADLEKL</sequence>
<organism evidence="2">
    <name type="scientific">marine sediment metagenome</name>
    <dbReference type="NCBI Taxonomy" id="412755"/>
    <lineage>
        <taxon>unclassified sequences</taxon>
        <taxon>metagenomes</taxon>
        <taxon>ecological metagenomes</taxon>
    </lineage>
</organism>
<protein>
    <submittedName>
        <fullName evidence="2">Uncharacterized protein</fullName>
    </submittedName>
</protein>
<proteinExistence type="predicted"/>
<comment type="caution">
    <text evidence="2">The sequence shown here is derived from an EMBL/GenBank/DDBJ whole genome shotgun (WGS) entry which is preliminary data.</text>
</comment>
<accession>A0A0F9LAE5</accession>
<keyword evidence="1" id="KW-0175">Coiled coil</keyword>
<name>A0A0F9LAE5_9ZZZZ</name>
<evidence type="ECO:0000256" key="1">
    <source>
        <dbReference type="SAM" id="Coils"/>
    </source>
</evidence>
<dbReference type="EMBL" id="LAZR01011558">
    <property type="protein sequence ID" value="KKM61070.1"/>
    <property type="molecule type" value="Genomic_DNA"/>
</dbReference>
<gene>
    <name evidence="2" type="ORF">LCGC14_1535450</name>
</gene>